<accession>A0ABU3ZC54</accession>
<dbReference type="Pfam" id="PF02517">
    <property type="entry name" value="Rce1-like"/>
    <property type="match status" value="1"/>
</dbReference>
<dbReference type="PANTHER" id="PTHR36435">
    <property type="entry name" value="SLR1288 PROTEIN"/>
    <property type="match status" value="1"/>
</dbReference>
<keyword evidence="1" id="KW-0472">Membrane</keyword>
<feature type="transmembrane region" description="Helical" evidence="1">
    <location>
        <begin position="6"/>
        <end position="30"/>
    </location>
</feature>
<evidence type="ECO:0000313" key="3">
    <source>
        <dbReference type="EMBL" id="MDV5167687.1"/>
    </source>
</evidence>
<dbReference type="InterPro" id="IPR003675">
    <property type="entry name" value="Rce1/LyrA-like_dom"/>
</dbReference>
<protein>
    <submittedName>
        <fullName evidence="3">Type II CAAX endopeptidase family protein</fullName>
    </submittedName>
</protein>
<proteinExistence type="predicted"/>
<feature type="domain" description="CAAX prenyl protease 2/Lysostaphin resistance protein A-like" evidence="2">
    <location>
        <begin position="153"/>
        <end position="244"/>
    </location>
</feature>
<gene>
    <name evidence="3" type="ORF">R2X38_01580</name>
</gene>
<evidence type="ECO:0000256" key="1">
    <source>
        <dbReference type="SAM" id="Phobius"/>
    </source>
</evidence>
<keyword evidence="1" id="KW-1133">Transmembrane helix</keyword>
<feature type="transmembrane region" description="Helical" evidence="1">
    <location>
        <begin position="81"/>
        <end position="101"/>
    </location>
</feature>
<reference evidence="3 4" key="1">
    <citation type="submission" date="2023-10" db="EMBL/GenBank/DDBJ databases">
        <title>Marine bacteria isolated from horseshoe crab.</title>
        <authorList>
            <person name="Cheng T.H."/>
        </authorList>
    </citation>
    <scope>NUCLEOTIDE SEQUENCE [LARGE SCALE GENOMIC DNA]</scope>
    <source>
        <strain evidence="3 4">HSC6</strain>
    </source>
</reference>
<feature type="transmembrane region" description="Helical" evidence="1">
    <location>
        <begin position="154"/>
        <end position="174"/>
    </location>
</feature>
<dbReference type="PANTHER" id="PTHR36435:SF1">
    <property type="entry name" value="CAAX AMINO TERMINAL PROTEASE FAMILY PROTEIN"/>
    <property type="match status" value="1"/>
</dbReference>
<keyword evidence="4" id="KW-1185">Reference proteome</keyword>
<evidence type="ECO:0000313" key="4">
    <source>
        <dbReference type="Proteomes" id="UP001186452"/>
    </source>
</evidence>
<dbReference type="InterPro" id="IPR052710">
    <property type="entry name" value="CAAX_protease"/>
</dbReference>
<name>A0ABU3ZC54_9GAMM</name>
<dbReference type="RefSeq" id="WP_317520250.1">
    <property type="nucleotide sequence ID" value="NZ_JAWJZI010000001.1"/>
</dbReference>
<feature type="transmembrane region" description="Helical" evidence="1">
    <location>
        <begin position="186"/>
        <end position="219"/>
    </location>
</feature>
<dbReference type="EMBL" id="JAWJZI010000001">
    <property type="protein sequence ID" value="MDV5167687.1"/>
    <property type="molecule type" value="Genomic_DNA"/>
</dbReference>
<feature type="transmembrane region" description="Helical" evidence="1">
    <location>
        <begin position="231"/>
        <end position="251"/>
    </location>
</feature>
<dbReference type="Proteomes" id="UP001186452">
    <property type="component" value="Unassembled WGS sequence"/>
</dbReference>
<organism evidence="3 4">
    <name type="scientific">Photobacterium rosenbergii</name>
    <dbReference type="NCBI Taxonomy" id="294936"/>
    <lineage>
        <taxon>Bacteria</taxon>
        <taxon>Pseudomonadati</taxon>
        <taxon>Pseudomonadota</taxon>
        <taxon>Gammaproteobacteria</taxon>
        <taxon>Vibrionales</taxon>
        <taxon>Vibrionaceae</taxon>
        <taxon>Photobacterium</taxon>
    </lineage>
</organism>
<feature type="transmembrane region" description="Helical" evidence="1">
    <location>
        <begin position="122"/>
        <end position="142"/>
    </location>
</feature>
<comment type="caution">
    <text evidence="3">The sequence shown here is derived from an EMBL/GenBank/DDBJ whole genome shotgun (WGS) entry which is preliminary data.</text>
</comment>
<feature type="transmembrane region" description="Helical" evidence="1">
    <location>
        <begin position="42"/>
        <end position="61"/>
    </location>
</feature>
<keyword evidence="1" id="KW-0812">Transmembrane</keyword>
<evidence type="ECO:0000259" key="2">
    <source>
        <dbReference type="Pfam" id="PF02517"/>
    </source>
</evidence>
<sequence length="255" mass="27829">MLATTGLVAFVLERISPIALVIIAIGLGIAKLGQRQTGIYKIACHSVVILWAGALVLHLVPGFDNLLVLDKALTGSGSIPFTLYLNLDKPLIVFALLLLMPDMLKRTSPISSAKTSLTQLPLTQKFILAALFIALPLVAWGVGIVEPEFSLPTWLWVFVINNLVFTCVAEEALFRGYIQNGLTKRFNPFVGIFLASFLFGIAHFAGGGIFIAIAALAGLLYGLTYYWTGRLIFAVLIHFGFNLVHLLFFTYPMAN</sequence>